<dbReference type="GO" id="GO:0003735">
    <property type="term" value="F:structural constituent of ribosome"/>
    <property type="evidence" value="ECO:0007669"/>
    <property type="project" value="InterPro"/>
</dbReference>
<dbReference type="PANTHER" id="PTHR41237">
    <property type="entry name" value="37S RIBOSOMAL PROTEIN MRP21, MITOCHONDRIAL"/>
    <property type="match status" value="1"/>
</dbReference>
<dbReference type="InterPro" id="IPR052837">
    <property type="entry name" value="Mitoribosomal_bS21"/>
</dbReference>
<keyword evidence="2" id="KW-0689">Ribosomal protein</keyword>
<dbReference type="InterPro" id="IPR001911">
    <property type="entry name" value="Ribosomal_bS21"/>
</dbReference>
<evidence type="ECO:0000256" key="1">
    <source>
        <dbReference type="ARBA" id="ARBA00006640"/>
    </source>
</evidence>
<reference evidence="4" key="1">
    <citation type="submission" date="2022-07" db="EMBL/GenBank/DDBJ databases">
        <title>Phylogenomic reconstructions and comparative analyses of Kickxellomycotina fungi.</title>
        <authorList>
            <person name="Reynolds N.K."/>
            <person name="Stajich J.E."/>
            <person name="Barry K."/>
            <person name="Grigoriev I.V."/>
            <person name="Crous P."/>
            <person name="Smith M.E."/>
        </authorList>
    </citation>
    <scope>NUCLEOTIDE SEQUENCE</scope>
    <source>
        <strain evidence="4">NRRL 1566</strain>
    </source>
</reference>
<dbReference type="GO" id="GO:1990904">
    <property type="term" value="C:ribonucleoprotein complex"/>
    <property type="evidence" value="ECO:0007669"/>
    <property type="project" value="UniProtKB-KW"/>
</dbReference>
<proteinExistence type="inferred from homology"/>
<dbReference type="GO" id="GO:0005840">
    <property type="term" value="C:ribosome"/>
    <property type="evidence" value="ECO:0007669"/>
    <property type="project" value="UniProtKB-KW"/>
</dbReference>
<comment type="caution">
    <text evidence="4">The sequence shown here is derived from an EMBL/GenBank/DDBJ whole genome shotgun (WGS) entry which is preliminary data.</text>
</comment>
<dbReference type="PROSITE" id="PS51257">
    <property type="entry name" value="PROKAR_LIPOPROTEIN"/>
    <property type="match status" value="1"/>
</dbReference>
<evidence type="ECO:0000256" key="2">
    <source>
        <dbReference type="ARBA" id="ARBA00022980"/>
    </source>
</evidence>
<dbReference type="PANTHER" id="PTHR41237:SF1">
    <property type="entry name" value="SMALL RIBOSOMAL SUBUNIT PROTEIN BS21M"/>
    <property type="match status" value="1"/>
</dbReference>
<evidence type="ECO:0000256" key="3">
    <source>
        <dbReference type="ARBA" id="ARBA00023274"/>
    </source>
</evidence>
<organism evidence="4 5">
    <name type="scientific">Coemansia brasiliensis</name>
    <dbReference type="NCBI Taxonomy" id="2650707"/>
    <lineage>
        <taxon>Eukaryota</taxon>
        <taxon>Fungi</taxon>
        <taxon>Fungi incertae sedis</taxon>
        <taxon>Zoopagomycota</taxon>
        <taxon>Kickxellomycotina</taxon>
        <taxon>Kickxellomycetes</taxon>
        <taxon>Kickxellales</taxon>
        <taxon>Kickxellaceae</taxon>
        <taxon>Coemansia</taxon>
    </lineage>
</organism>
<name>A0A9W8IEF8_9FUNG</name>
<dbReference type="AlphaFoldDB" id="A0A9W8IEF8"/>
<dbReference type="OrthoDB" id="2501249at2759"/>
<evidence type="ECO:0008006" key="6">
    <source>
        <dbReference type="Google" id="ProtNLM"/>
    </source>
</evidence>
<gene>
    <name evidence="4" type="ORF">IWW36_003220</name>
</gene>
<evidence type="ECO:0000313" key="5">
    <source>
        <dbReference type="Proteomes" id="UP001139887"/>
    </source>
</evidence>
<keyword evidence="5" id="KW-1185">Reference proteome</keyword>
<accession>A0A9W8IEF8</accession>
<dbReference type="EMBL" id="JANBUW010000153">
    <property type="protein sequence ID" value="KAJ2848572.1"/>
    <property type="molecule type" value="Genomic_DNA"/>
</dbReference>
<keyword evidence="3" id="KW-0687">Ribonucleoprotein</keyword>
<dbReference type="Pfam" id="PF01165">
    <property type="entry name" value="Ribosomal_S21"/>
    <property type="match status" value="1"/>
</dbReference>
<dbReference type="Proteomes" id="UP001139887">
    <property type="component" value="Unassembled WGS sequence"/>
</dbReference>
<dbReference type="GO" id="GO:0006412">
    <property type="term" value="P:translation"/>
    <property type="evidence" value="ECO:0007669"/>
    <property type="project" value="InterPro"/>
</dbReference>
<evidence type="ECO:0000313" key="4">
    <source>
        <dbReference type="EMBL" id="KAJ2848572.1"/>
    </source>
</evidence>
<sequence>MRRTSVTAGPVVAACQRLLSTGSKHGTGPAAPAGSIQPQTEDFARSLTSHLVDGGPRMVGRSVAVLSGHVGRAYARLNRIIANNKVREELFRRKRYEKPKYKRQRLRQEGHARRFKAEVRKKVHLIWKMKTLGI</sequence>
<protein>
    <recommendedName>
        <fullName evidence="6">Mitochondrial ribosomal protein S21</fullName>
    </recommendedName>
</protein>
<comment type="similarity">
    <text evidence="1">Belongs to the bacterial ribosomal protein bS21 family.</text>
</comment>